<evidence type="ECO:0000313" key="2">
    <source>
        <dbReference type="Proteomes" id="UP001062846"/>
    </source>
</evidence>
<accession>A0ACC0PNT2</accession>
<reference evidence="1" key="1">
    <citation type="submission" date="2022-02" db="EMBL/GenBank/DDBJ databases">
        <title>Plant Genome Project.</title>
        <authorList>
            <person name="Zhang R.-G."/>
        </authorList>
    </citation>
    <scope>NUCLEOTIDE SEQUENCE</scope>
    <source>
        <strain evidence="1">AT1</strain>
    </source>
</reference>
<proteinExistence type="predicted"/>
<organism evidence="1 2">
    <name type="scientific">Rhododendron molle</name>
    <name type="common">Chinese azalea</name>
    <name type="synonym">Azalea mollis</name>
    <dbReference type="NCBI Taxonomy" id="49168"/>
    <lineage>
        <taxon>Eukaryota</taxon>
        <taxon>Viridiplantae</taxon>
        <taxon>Streptophyta</taxon>
        <taxon>Embryophyta</taxon>
        <taxon>Tracheophyta</taxon>
        <taxon>Spermatophyta</taxon>
        <taxon>Magnoliopsida</taxon>
        <taxon>eudicotyledons</taxon>
        <taxon>Gunneridae</taxon>
        <taxon>Pentapetalae</taxon>
        <taxon>asterids</taxon>
        <taxon>Ericales</taxon>
        <taxon>Ericaceae</taxon>
        <taxon>Ericoideae</taxon>
        <taxon>Rhodoreae</taxon>
        <taxon>Rhododendron</taxon>
    </lineage>
</organism>
<dbReference type="EMBL" id="CM046389">
    <property type="protein sequence ID" value="KAI8566168.1"/>
    <property type="molecule type" value="Genomic_DNA"/>
</dbReference>
<sequence length="93" mass="11078">MGLCPFCNLELETVAHLFLHCSRTWRHHIIFRNKVYEEGILVDNIKRKIALWLKACYDLKEYSEEDIKRCIQGIRKLKLVKLCNEDSKLVKLC</sequence>
<protein>
    <submittedName>
        <fullName evidence="1">Uncharacterized protein</fullName>
    </submittedName>
</protein>
<evidence type="ECO:0000313" key="1">
    <source>
        <dbReference type="EMBL" id="KAI8566168.1"/>
    </source>
</evidence>
<comment type="caution">
    <text evidence="1">The sequence shown here is derived from an EMBL/GenBank/DDBJ whole genome shotgun (WGS) entry which is preliminary data.</text>
</comment>
<gene>
    <name evidence="1" type="ORF">RHMOL_Rhmol02G0019000</name>
</gene>
<name>A0ACC0PNT2_RHOML</name>
<dbReference type="Proteomes" id="UP001062846">
    <property type="component" value="Chromosome 2"/>
</dbReference>
<keyword evidence="2" id="KW-1185">Reference proteome</keyword>